<gene>
    <name evidence="4" type="ORF">GCM10023196_057400</name>
</gene>
<dbReference type="Gene3D" id="3.40.50.150">
    <property type="entry name" value="Vaccinia Virus protein VP39"/>
    <property type="match status" value="1"/>
</dbReference>
<dbReference type="Proteomes" id="UP001501442">
    <property type="component" value="Unassembled WGS sequence"/>
</dbReference>
<sequence>MDELLADQVGYYRRRASEYDVTAYGDVAAARERIARLVAQMRPSRRVLEIACGTGLWTEALVAVADTVVAIDAAPEAVAIARDRVRSGNVTFEIADVFSWTTDDRFDVIFFSAWLSHVPMSRFEQFWRMLRRLLAENGRVLFIDEHVNVREKETYVAGTEEIVERRLRDGGKFRIVKNFVDPQALQDRLRDMGWDCQIRRDGSDWIRGEARPAQHLG</sequence>
<keyword evidence="1" id="KW-0489">Methyltransferase</keyword>
<name>A0ABP8UFJ9_9ACTN</name>
<dbReference type="EMBL" id="BAABHK010000008">
    <property type="protein sequence ID" value="GAA4630761.1"/>
    <property type="molecule type" value="Genomic_DNA"/>
</dbReference>
<dbReference type="PANTHER" id="PTHR43861">
    <property type="entry name" value="TRANS-ACONITATE 2-METHYLTRANSFERASE-RELATED"/>
    <property type="match status" value="1"/>
</dbReference>
<dbReference type="InterPro" id="IPR041698">
    <property type="entry name" value="Methyltransf_25"/>
</dbReference>
<keyword evidence="2" id="KW-0808">Transferase</keyword>
<dbReference type="RefSeq" id="WP_345434189.1">
    <property type="nucleotide sequence ID" value="NZ_BAABHK010000008.1"/>
</dbReference>
<organism evidence="4 5">
    <name type="scientific">Actinoallomurus vinaceus</name>
    <dbReference type="NCBI Taxonomy" id="1080074"/>
    <lineage>
        <taxon>Bacteria</taxon>
        <taxon>Bacillati</taxon>
        <taxon>Actinomycetota</taxon>
        <taxon>Actinomycetes</taxon>
        <taxon>Streptosporangiales</taxon>
        <taxon>Thermomonosporaceae</taxon>
        <taxon>Actinoallomurus</taxon>
    </lineage>
</organism>
<evidence type="ECO:0000259" key="3">
    <source>
        <dbReference type="Pfam" id="PF13649"/>
    </source>
</evidence>
<evidence type="ECO:0000256" key="2">
    <source>
        <dbReference type="ARBA" id="ARBA00022679"/>
    </source>
</evidence>
<dbReference type="PANTHER" id="PTHR43861:SF1">
    <property type="entry name" value="TRANS-ACONITATE 2-METHYLTRANSFERASE"/>
    <property type="match status" value="1"/>
</dbReference>
<accession>A0ABP8UFJ9</accession>
<dbReference type="Pfam" id="PF13649">
    <property type="entry name" value="Methyltransf_25"/>
    <property type="match status" value="1"/>
</dbReference>
<protein>
    <recommendedName>
        <fullName evidence="3">Methyltransferase domain-containing protein</fullName>
    </recommendedName>
</protein>
<evidence type="ECO:0000313" key="4">
    <source>
        <dbReference type="EMBL" id="GAA4630761.1"/>
    </source>
</evidence>
<evidence type="ECO:0000256" key="1">
    <source>
        <dbReference type="ARBA" id="ARBA00022603"/>
    </source>
</evidence>
<dbReference type="SUPFAM" id="SSF53335">
    <property type="entry name" value="S-adenosyl-L-methionine-dependent methyltransferases"/>
    <property type="match status" value="1"/>
</dbReference>
<proteinExistence type="predicted"/>
<dbReference type="InterPro" id="IPR029063">
    <property type="entry name" value="SAM-dependent_MTases_sf"/>
</dbReference>
<comment type="caution">
    <text evidence="4">The sequence shown here is derived from an EMBL/GenBank/DDBJ whole genome shotgun (WGS) entry which is preliminary data.</text>
</comment>
<evidence type="ECO:0000313" key="5">
    <source>
        <dbReference type="Proteomes" id="UP001501442"/>
    </source>
</evidence>
<keyword evidence="5" id="KW-1185">Reference proteome</keyword>
<dbReference type="CDD" id="cd02440">
    <property type="entry name" value="AdoMet_MTases"/>
    <property type="match status" value="1"/>
</dbReference>
<reference evidence="5" key="1">
    <citation type="journal article" date="2019" name="Int. J. Syst. Evol. Microbiol.">
        <title>The Global Catalogue of Microorganisms (GCM) 10K type strain sequencing project: providing services to taxonomists for standard genome sequencing and annotation.</title>
        <authorList>
            <consortium name="The Broad Institute Genomics Platform"/>
            <consortium name="The Broad Institute Genome Sequencing Center for Infectious Disease"/>
            <person name="Wu L."/>
            <person name="Ma J."/>
        </authorList>
    </citation>
    <scope>NUCLEOTIDE SEQUENCE [LARGE SCALE GENOMIC DNA]</scope>
    <source>
        <strain evidence="5">JCM 17939</strain>
    </source>
</reference>
<feature type="domain" description="Methyltransferase" evidence="3">
    <location>
        <begin position="47"/>
        <end position="138"/>
    </location>
</feature>